<feature type="domain" description="FAD-binding FR-type" evidence="11">
    <location>
        <begin position="18"/>
        <end position="121"/>
    </location>
</feature>
<dbReference type="GO" id="GO:0046872">
    <property type="term" value="F:metal ion binding"/>
    <property type="evidence" value="ECO:0007669"/>
    <property type="project" value="UniProtKB-KW"/>
</dbReference>
<dbReference type="CDD" id="cd00207">
    <property type="entry name" value="fer2"/>
    <property type="match status" value="1"/>
</dbReference>
<dbReference type="InterPro" id="IPR039261">
    <property type="entry name" value="FNR_nucleotide-bd"/>
</dbReference>
<dbReference type="OrthoDB" id="9806195at2"/>
<evidence type="ECO:0000259" key="11">
    <source>
        <dbReference type="PROSITE" id="PS51384"/>
    </source>
</evidence>
<feature type="domain" description="2Fe-2S ferredoxin-type" evidence="10">
    <location>
        <begin position="275"/>
        <end position="359"/>
    </location>
</feature>
<evidence type="ECO:0000256" key="1">
    <source>
        <dbReference type="ARBA" id="ARBA00001974"/>
    </source>
</evidence>
<dbReference type="InterPro" id="IPR050415">
    <property type="entry name" value="MRET"/>
</dbReference>
<dbReference type="Gene3D" id="3.10.20.30">
    <property type="match status" value="1"/>
</dbReference>
<comment type="cofactor">
    <cofactor evidence="1">
        <name>FAD</name>
        <dbReference type="ChEBI" id="CHEBI:57692"/>
    </cofactor>
</comment>
<dbReference type="InterPro" id="IPR001433">
    <property type="entry name" value="OxRdtase_FAD/NAD-bd"/>
</dbReference>
<evidence type="ECO:0000256" key="5">
    <source>
        <dbReference type="ARBA" id="ARBA00022827"/>
    </source>
</evidence>
<keyword evidence="4" id="KW-0479">Metal-binding</keyword>
<dbReference type="AlphaFoldDB" id="A0A1Z5YX63"/>
<dbReference type="PROSITE" id="PS51085">
    <property type="entry name" value="2FE2S_FER_2"/>
    <property type="match status" value="1"/>
</dbReference>
<dbReference type="InterPro" id="IPR017938">
    <property type="entry name" value="Riboflavin_synthase-like_b-brl"/>
</dbReference>
<dbReference type="CDD" id="cd06215">
    <property type="entry name" value="FNR_iron_sulfur_binding_1"/>
    <property type="match status" value="1"/>
</dbReference>
<keyword evidence="7" id="KW-0408">Iron</keyword>
<evidence type="ECO:0000256" key="7">
    <source>
        <dbReference type="ARBA" id="ARBA00023004"/>
    </source>
</evidence>
<dbReference type="Gene3D" id="3.40.50.80">
    <property type="entry name" value="Nucleotide-binding domain of ferredoxin-NADP reductase (FNR) module"/>
    <property type="match status" value="1"/>
</dbReference>
<evidence type="ECO:0000313" key="12">
    <source>
        <dbReference type="EMBL" id="OUJ03905.1"/>
    </source>
</evidence>
<keyword evidence="3" id="KW-0001">2Fe-2S</keyword>
<dbReference type="PRINTS" id="PR00410">
    <property type="entry name" value="PHEHYDRXLASE"/>
</dbReference>
<accession>A0A1Z5YX63</accession>
<dbReference type="EMBL" id="JOMQ01000009">
    <property type="protein sequence ID" value="OUJ03905.1"/>
    <property type="molecule type" value="Genomic_DNA"/>
</dbReference>
<comment type="similarity">
    <text evidence="9">In the N-terminal section; belongs to the FAD-binding oxidoreductase type 6 family.</text>
</comment>
<dbReference type="InterPro" id="IPR036010">
    <property type="entry name" value="2Fe-2S_ferredoxin-like_sf"/>
</dbReference>
<evidence type="ECO:0000256" key="4">
    <source>
        <dbReference type="ARBA" id="ARBA00022723"/>
    </source>
</evidence>
<dbReference type="Pfam" id="PF00175">
    <property type="entry name" value="NAD_binding_1"/>
    <property type="match status" value="1"/>
</dbReference>
<dbReference type="Gene3D" id="2.40.30.10">
    <property type="entry name" value="Translation factors"/>
    <property type="match status" value="1"/>
</dbReference>
<dbReference type="InterPro" id="IPR001041">
    <property type="entry name" value="2Fe-2S_ferredoxin-type"/>
</dbReference>
<dbReference type="InterPro" id="IPR012675">
    <property type="entry name" value="Beta-grasp_dom_sf"/>
</dbReference>
<dbReference type="SUPFAM" id="SSF52343">
    <property type="entry name" value="Ferredoxin reductase-like, C-terminal NADP-linked domain"/>
    <property type="match status" value="1"/>
</dbReference>
<dbReference type="PANTHER" id="PTHR47354">
    <property type="entry name" value="NADH OXIDOREDUCTASE HCR"/>
    <property type="match status" value="1"/>
</dbReference>
<dbReference type="RefSeq" id="WP_086650523.1">
    <property type="nucleotide sequence ID" value="NZ_JOMQ01000009.1"/>
</dbReference>
<dbReference type="PROSITE" id="PS51384">
    <property type="entry name" value="FAD_FR"/>
    <property type="match status" value="1"/>
</dbReference>
<comment type="caution">
    <text evidence="12">The sequence shown here is derived from an EMBL/GenBank/DDBJ whole genome shotgun (WGS) entry which is preliminary data.</text>
</comment>
<dbReference type="GO" id="GO:0016491">
    <property type="term" value="F:oxidoreductase activity"/>
    <property type="evidence" value="ECO:0007669"/>
    <property type="project" value="UniProtKB-KW"/>
</dbReference>
<dbReference type="PROSITE" id="PS00197">
    <property type="entry name" value="2FE2S_FER_1"/>
    <property type="match status" value="1"/>
</dbReference>
<evidence type="ECO:0000256" key="2">
    <source>
        <dbReference type="ARBA" id="ARBA00022630"/>
    </source>
</evidence>
<dbReference type="GO" id="GO:0051537">
    <property type="term" value="F:2 iron, 2 sulfur cluster binding"/>
    <property type="evidence" value="ECO:0007669"/>
    <property type="project" value="UniProtKB-KW"/>
</dbReference>
<organism evidence="12 13">
    <name type="scientific">Acetobacter cibinongensis</name>
    <dbReference type="NCBI Taxonomy" id="146475"/>
    <lineage>
        <taxon>Bacteria</taxon>
        <taxon>Pseudomonadati</taxon>
        <taxon>Pseudomonadota</taxon>
        <taxon>Alphaproteobacteria</taxon>
        <taxon>Acetobacterales</taxon>
        <taxon>Acetobacteraceae</taxon>
        <taxon>Acetobacter</taxon>
    </lineage>
</organism>
<keyword evidence="5" id="KW-0274">FAD</keyword>
<dbReference type="InterPro" id="IPR017927">
    <property type="entry name" value="FAD-bd_FR_type"/>
</dbReference>
<evidence type="ECO:0000256" key="8">
    <source>
        <dbReference type="ARBA" id="ARBA00023014"/>
    </source>
</evidence>
<evidence type="ECO:0000256" key="3">
    <source>
        <dbReference type="ARBA" id="ARBA00022714"/>
    </source>
</evidence>
<proteinExistence type="inferred from homology"/>
<evidence type="ECO:0000313" key="13">
    <source>
        <dbReference type="Proteomes" id="UP000196086"/>
    </source>
</evidence>
<dbReference type="InterPro" id="IPR008333">
    <property type="entry name" value="Cbr1-like_FAD-bd_dom"/>
</dbReference>
<evidence type="ECO:0000256" key="9">
    <source>
        <dbReference type="ARBA" id="ARBA00061434"/>
    </source>
</evidence>
<keyword evidence="2" id="KW-0285">Flavoprotein</keyword>
<dbReference type="PANTHER" id="PTHR47354:SF6">
    <property type="entry name" value="NADH OXIDOREDUCTASE HCR"/>
    <property type="match status" value="1"/>
</dbReference>
<dbReference type="InterPro" id="IPR006058">
    <property type="entry name" value="2Fe2S_fd_BS"/>
</dbReference>
<keyword evidence="8" id="KW-0411">Iron-sulfur</keyword>
<sequence length="359" mass="38989">MMDNTLSCHASGLYWDRDEDTELVCVDVREETHDIKTFTFKAKNGRYFSFEAGQYFAFEVPIGANLEQRCYSISSSPLRPQTLSITVKRVAGGLVSNWLHNTLKPGMTLVAQGPAGTFTLPKAGPEKYLFLSGGSGITPLASISQALADAARYPDVVFLHAARTPNDFAFAQELALLAKYSENFRVFFLPENRSDSVFYAGMFGRLSQELLALVVPDIKERLVMCCGPAPFMAAAKNLCATLGVPSDCYLEESFDAAVLLEDEIDTPTVDDVTSFTITFAKQNKTIPGLPDQSVLAAATKNGVRLPSSCANGMCGTCKSKLVSGSVDMKHSGGIRQREIDAGLFLPCCSRPLSDLVIDR</sequence>
<dbReference type="Pfam" id="PF00111">
    <property type="entry name" value="Fer2"/>
    <property type="match status" value="1"/>
</dbReference>
<protein>
    <submittedName>
        <fullName evidence="12">Ferredoxin</fullName>
    </submittedName>
</protein>
<evidence type="ECO:0000256" key="6">
    <source>
        <dbReference type="ARBA" id="ARBA00023002"/>
    </source>
</evidence>
<gene>
    <name evidence="12" type="ORF">HK14_15405</name>
</gene>
<dbReference type="Proteomes" id="UP000196086">
    <property type="component" value="Unassembled WGS sequence"/>
</dbReference>
<dbReference type="SUPFAM" id="SSF63380">
    <property type="entry name" value="Riboflavin synthase domain-like"/>
    <property type="match status" value="1"/>
</dbReference>
<dbReference type="Pfam" id="PF00970">
    <property type="entry name" value="FAD_binding_6"/>
    <property type="match status" value="1"/>
</dbReference>
<evidence type="ECO:0000259" key="10">
    <source>
        <dbReference type="PROSITE" id="PS51085"/>
    </source>
</evidence>
<reference evidence="12 13" key="1">
    <citation type="submission" date="2014-06" db="EMBL/GenBank/DDBJ databases">
        <authorList>
            <person name="Ju J."/>
            <person name="Zhang J."/>
        </authorList>
    </citation>
    <scope>NUCLEOTIDE SEQUENCE [LARGE SCALE GENOMIC DNA]</scope>
    <source>
        <strain evidence="12 13">DsW_47</strain>
    </source>
</reference>
<dbReference type="SUPFAM" id="SSF54292">
    <property type="entry name" value="2Fe-2S ferredoxin-like"/>
    <property type="match status" value="1"/>
</dbReference>
<name>A0A1Z5YX63_9PROT</name>
<keyword evidence="6" id="KW-0560">Oxidoreductase</keyword>